<gene>
    <name evidence="3" type="ORF">BHS01_07105</name>
    <name evidence="2" type="ORF">GYN19_10680</name>
</gene>
<feature type="transmembrane region" description="Helical" evidence="1">
    <location>
        <begin position="125"/>
        <end position="146"/>
    </location>
</feature>
<keyword evidence="1" id="KW-1133">Transmembrane helix</keyword>
<organism evidence="3 4">
    <name type="scientific">Pseudolactococcus paracarnosus</name>
    <dbReference type="NCBI Taxonomy" id="2749962"/>
    <lineage>
        <taxon>Bacteria</taxon>
        <taxon>Bacillati</taxon>
        <taxon>Bacillota</taxon>
        <taxon>Bacilli</taxon>
        <taxon>Lactobacillales</taxon>
        <taxon>Streptococcaceae</taxon>
        <taxon>Pseudolactococcus</taxon>
    </lineage>
</organism>
<dbReference type="RefSeq" id="WP_109834283.1">
    <property type="nucleotide sequence ID" value="NZ_JAAECY010000045.1"/>
</dbReference>
<reference evidence="2" key="2">
    <citation type="submission" date="2020-01" db="EMBL/GenBank/DDBJ databases">
        <authorList>
            <person name="Hilgarth M."/>
            <person name="Vogel R.F."/>
        </authorList>
    </citation>
    <scope>NUCLEOTIDE SEQUENCE</scope>
    <source>
        <strain evidence="2">TMW21897</strain>
    </source>
</reference>
<feature type="transmembrane region" description="Helical" evidence="1">
    <location>
        <begin position="69"/>
        <end position="94"/>
    </location>
</feature>
<keyword evidence="1" id="KW-0812">Transmembrane</keyword>
<evidence type="ECO:0000313" key="2">
    <source>
        <dbReference type="EMBL" id="MCJ1978412.1"/>
    </source>
</evidence>
<evidence type="ECO:0000313" key="5">
    <source>
        <dbReference type="Proteomes" id="UP001522462"/>
    </source>
</evidence>
<dbReference type="PANTHER" id="PTHR43471">
    <property type="entry name" value="ABC TRANSPORTER PERMEASE"/>
    <property type="match status" value="1"/>
</dbReference>
<dbReference type="EMBL" id="CP017195">
    <property type="protein sequence ID" value="QDJ28304.1"/>
    <property type="molecule type" value="Genomic_DNA"/>
</dbReference>
<accession>A0A7L4WEI3</accession>
<dbReference type="GO" id="GO:0140359">
    <property type="term" value="F:ABC-type transporter activity"/>
    <property type="evidence" value="ECO:0007669"/>
    <property type="project" value="InterPro"/>
</dbReference>
<dbReference type="EMBL" id="JAAEDA010000022">
    <property type="protein sequence ID" value="MCJ1978412.1"/>
    <property type="molecule type" value="Genomic_DNA"/>
</dbReference>
<dbReference type="AlphaFoldDB" id="A0A7L4WEI3"/>
<feature type="transmembrane region" description="Helical" evidence="1">
    <location>
        <begin position="158"/>
        <end position="178"/>
    </location>
</feature>
<protein>
    <submittedName>
        <fullName evidence="2">ABC transporter permease subunit</fullName>
    </submittedName>
</protein>
<evidence type="ECO:0000256" key="1">
    <source>
        <dbReference type="SAM" id="Phobius"/>
    </source>
</evidence>
<evidence type="ECO:0000313" key="4">
    <source>
        <dbReference type="Proteomes" id="UP000516280"/>
    </source>
</evidence>
<dbReference type="KEGG" id="lpaa:BHS01_07105"/>
<feature type="transmembrane region" description="Helical" evidence="1">
    <location>
        <begin position="232"/>
        <end position="252"/>
    </location>
</feature>
<proteinExistence type="predicted"/>
<dbReference type="Proteomes" id="UP001522462">
    <property type="component" value="Unassembled WGS sequence"/>
</dbReference>
<name>A0A7L4WEI3_9LACT</name>
<keyword evidence="5" id="KW-1185">Reference proteome</keyword>
<keyword evidence="1" id="KW-0472">Membrane</keyword>
<reference evidence="3 4" key="1">
    <citation type="submission" date="2016-09" db="EMBL/GenBank/DDBJ databases">
        <title>Lactic acid bacteria from MAP meat Genome sequencing and assembly.</title>
        <authorList>
            <person name="Behr J."/>
            <person name="Hilgarth M."/>
            <person name="Vogel R.F."/>
        </authorList>
    </citation>
    <scope>NUCLEOTIDE SEQUENCE [LARGE SCALE GENOMIC DNA]</scope>
    <source>
        <strain evidence="3 4">TMW21615</strain>
    </source>
</reference>
<feature type="transmembrane region" description="Helical" evidence="1">
    <location>
        <begin position="185"/>
        <end position="203"/>
    </location>
</feature>
<evidence type="ECO:0000313" key="3">
    <source>
        <dbReference type="EMBL" id="QDJ28304.1"/>
    </source>
</evidence>
<dbReference type="Proteomes" id="UP000516280">
    <property type="component" value="Chromosome"/>
</dbReference>
<dbReference type="Pfam" id="PF12679">
    <property type="entry name" value="ABC2_membrane_2"/>
    <property type="match status" value="1"/>
</dbReference>
<dbReference type="PANTHER" id="PTHR43471:SF1">
    <property type="entry name" value="ABC TRANSPORTER PERMEASE PROTEIN NOSY-RELATED"/>
    <property type="match status" value="1"/>
</dbReference>
<dbReference type="GO" id="GO:0005886">
    <property type="term" value="C:plasma membrane"/>
    <property type="evidence" value="ECO:0007669"/>
    <property type="project" value="UniProtKB-SubCell"/>
</dbReference>
<reference evidence="2 5" key="3">
    <citation type="journal article" date="2022" name="Microbiol. Res.">
        <title>Comparative genome analysis, predicted lifestyle and antimicrobial strategies of Lactococcus carnosus and Lactococcus paracarnosus isolated from meat.</title>
        <authorList>
            <person name="Werum V."/>
            <person name="Ehrmann M."/>
            <person name="Vogel R."/>
            <person name="Hilgarth M."/>
        </authorList>
    </citation>
    <scope>NUCLEOTIDE SEQUENCE [LARGE SCALE GENOMIC DNA]</scope>
    <source>
        <strain evidence="2 5">TMW21897</strain>
    </source>
</reference>
<sequence length="260" mass="29047">MKPLRNLLVLLKKEWTESIREFRILWLPIVFIGVGIMQPLTMKLLPEMIGESNGLMIDPNATISTGNEIYAGVFGQLNQFGLLIAAILLMGCIVKEEQSGILDILFSKPINTGNYLISKYVSNSILMIISIMIGSYAGIYYTNIYYSTVSMDLYSKALLLYILWFLFIVTLGVTASAVAKTQIQAAGLTVIIPTVLMIIGNYSHPVLNVLLPSSLSNKAVAIMSGQTLSSDWFWNVCITVVMIIGLYSIAYYRMRYKRRN</sequence>
<feature type="transmembrane region" description="Helical" evidence="1">
    <location>
        <begin position="21"/>
        <end position="40"/>
    </location>
</feature>